<name>A0ABV2RG80_9CAUL</name>
<dbReference type="InterPro" id="IPR000835">
    <property type="entry name" value="HTH_MarR-typ"/>
</dbReference>
<evidence type="ECO:0000313" key="7">
    <source>
        <dbReference type="Proteomes" id="UP001549313"/>
    </source>
</evidence>
<dbReference type="InterPro" id="IPR036390">
    <property type="entry name" value="WH_DNA-bd_sf"/>
</dbReference>
<dbReference type="InterPro" id="IPR039422">
    <property type="entry name" value="MarR/SlyA-like"/>
</dbReference>
<dbReference type="EMBL" id="JBEPTF010000007">
    <property type="protein sequence ID" value="MET4685465.1"/>
    <property type="molecule type" value="Genomic_DNA"/>
</dbReference>
<feature type="domain" description="HTH marR-type" evidence="5">
    <location>
        <begin position="21"/>
        <end position="153"/>
    </location>
</feature>
<gene>
    <name evidence="6" type="ORF">ABIE19_003418</name>
</gene>
<dbReference type="SUPFAM" id="SSF46785">
    <property type="entry name" value="Winged helix' DNA-binding domain"/>
    <property type="match status" value="1"/>
</dbReference>
<dbReference type="PROSITE" id="PS50995">
    <property type="entry name" value="HTH_MARR_2"/>
    <property type="match status" value="1"/>
</dbReference>
<dbReference type="PANTHER" id="PTHR33164">
    <property type="entry name" value="TRANSCRIPTIONAL REGULATOR, MARR FAMILY"/>
    <property type="match status" value="1"/>
</dbReference>
<feature type="region of interest" description="Disordered" evidence="4">
    <location>
        <begin position="1"/>
        <end position="20"/>
    </location>
</feature>
<comment type="caution">
    <text evidence="6">The sequence shown here is derived from an EMBL/GenBank/DDBJ whole genome shotgun (WGS) entry which is preliminary data.</text>
</comment>
<organism evidence="6 7">
    <name type="scientific">Brevundimonas faecalis</name>
    <dbReference type="NCBI Taxonomy" id="947378"/>
    <lineage>
        <taxon>Bacteria</taxon>
        <taxon>Pseudomonadati</taxon>
        <taxon>Pseudomonadota</taxon>
        <taxon>Alphaproteobacteria</taxon>
        <taxon>Caulobacterales</taxon>
        <taxon>Caulobacteraceae</taxon>
        <taxon>Brevundimonas</taxon>
    </lineage>
</organism>
<dbReference type="CDD" id="cd00090">
    <property type="entry name" value="HTH_ARSR"/>
    <property type="match status" value="1"/>
</dbReference>
<feature type="compositionally biased region" description="Basic and acidic residues" evidence="4">
    <location>
        <begin position="9"/>
        <end position="20"/>
    </location>
</feature>
<dbReference type="SMART" id="SM00347">
    <property type="entry name" value="HTH_MARR"/>
    <property type="match status" value="1"/>
</dbReference>
<evidence type="ECO:0000256" key="4">
    <source>
        <dbReference type="SAM" id="MobiDB-lite"/>
    </source>
</evidence>
<evidence type="ECO:0000256" key="3">
    <source>
        <dbReference type="ARBA" id="ARBA00023163"/>
    </source>
</evidence>
<dbReference type="InterPro" id="IPR011991">
    <property type="entry name" value="ArsR-like_HTH"/>
</dbReference>
<keyword evidence="7" id="KW-1185">Reference proteome</keyword>
<keyword evidence="3" id="KW-0804">Transcription</keyword>
<dbReference type="Gene3D" id="1.10.10.10">
    <property type="entry name" value="Winged helix-like DNA-binding domain superfamily/Winged helix DNA-binding domain"/>
    <property type="match status" value="1"/>
</dbReference>
<dbReference type="Pfam" id="PF12802">
    <property type="entry name" value="MarR_2"/>
    <property type="match status" value="1"/>
</dbReference>
<sequence length="176" mass="19116">MTQDEDGRDGDSGDYSRDKGGQALGARLRRLSDRIDSDGGRIYAVRGLTFEQRWFGVLNQMILQGPTTVGEIAAALRITHVSVSQSCRSLERAGIIRSAPDPADARRRTLSLTPAGDALVEQMTPLWEAFNEVAAELNEEAGDVVAALDRLDDALARRSMFDRISDRISGLPSKAG</sequence>
<proteinExistence type="predicted"/>
<protein>
    <submittedName>
        <fullName evidence="6">DNA-binding MarR family transcriptional regulator</fullName>
    </submittedName>
</protein>
<evidence type="ECO:0000313" key="6">
    <source>
        <dbReference type="EMBL" id="MET4685465.1"/>
    </source>
</evidence>
<accession>A0ABV2RG80</accession>
<dbReference type="PANTHER" id="PTHR33164:SF64">
    <property type="entry name" value="TRANSCRIPTIONAL REGULATOR SLYA"/>
    <property type="match status" value="1"/>
</dbReference>
<evidence type="ECO:0000256" key="2">
    <source>
        <dbReference type="ARBA" id="ARBA00023125"/>
    </source>
</evidence>
<dbReference type="RefSeq" id="WP_354090439.1">
    <property type="nucleotide sequence ID" value="NZ_JBEPTF010000007.1"/>
</dbReference>
<keyword evidence="1" id="KW-0805">Transcription regulation</keyword>
<dbReference type="Proteomes" id="UP001549313">
    <property type="component" value="Unassembled WGS sequence"/>
</dbReference>
<dbReference type="InterPro" id="IPR036388">
    <property type="entry name" value="WH-like_DNA-bd_sf"/>
</dbReference>
<reference evidence="6 7" key="1">
    <citation type="submission" date="2024-06" db="EMBL/GenBank/DDBJ databases">
        <title>Sorghum-associated microbial communities from plants grown in Nebraska, USA.</title>
        <authorList>
            <person name="Schachtman D."/>
        </authorList>
    </citation>
    <scope>NUCLEOTIDE SEQUENCE [LARGE SCALE GENOMIC DNA]</scope>
    <source>
        <strain evidence="6 7">2814</strain>
    </source>
</reference>
<dbReference type="GO" id="GO:0003677">
    <property type="term" value="F:DNA binding"/>
    <property type="evidence" value="ECO:0007669"/>
    <property type="project" value="UniProtKB-KW"/>
</dbReference>
<keyword evidence="2 6" id="KW-0238">DNA-binding</keyword>
<evidence type="ECO:0000256" key="1">
    <source>
        <dbReference type="ARBA" id="ARBA00023015"/>
    </source>
</evidence>
<evidence type="ECO:0000259" key="5">
    <source>
        <dbReference type="PROSITE" id="PS50995"/>
    </source>
</evidence>